<protein>
    <submittedName>
        <fullName evidence="1">NS3</fullName>
    </submittedName>
</protein>
<gene>
    <name evidence="1" type="primary">NS3</name>
</gene>
<sequence>MNCLYGKSQCNCPKCAQCGSCTSGSQIHRSCFKDYILSTHVEDEEEAELMAGVDESLPTAEQEERAEQIQRNTPISLQLDTQLEELETFENGILFEKTYQFEMCKTDVDFVFETLRKNYPDEDFDGPDFQRLDIHKYLTSEMTKLEFFIAHNQWGYDFVHYPQDIPIKMRKGVITRFNRSRNEHNLYHISCVNSADPGFTAGGFTKGMLTVEAKNVKDFIDLMLEHPTMFFCRYCEKYMFDCIEHYSGKAWEIPSEDIWPSCNYILQSGTTDDETENTYYTLFAHKVIGVVLPFVQEPPKKKVCRRLDFDSDTESLPAIDE</sequence>
<evidence type="ECO:0000313" key="1">
    <source>
        <dbReference type="EMBL" id="QOD39608.1"/>
    </source>
</evidence>
<name>A0A7L7YQL5_9VIRU</name>
<proteinExistence type="predicted"/>
<accession>A0A7L7YQL5</accession>
<organism evidence="1">
    <name type="scientific">uncultured densovirus</name>
    <dbReference type="NCBI Taxonomy" id="748192"/>
    <lineage>
        <taxon>Viruses</taxon>
        <taxon>Monodnaviria</taxon>
        <taxon>Shotokuvirae</taxon>
        <taxon>Cossaviricota</taxon>
        <taxon>Quintoviricetes</taxon>
        <taxon>Piccovirales</taxon>
        <taxon>Parvoviridae</taxon>
        <taxon>Densovirinae</taxon>
        <taxon>environmental samples</taxon>
    </lineage>
</organism>
<dbReference type="EMBL" id="MT733051">
    <property type="protein sequence ID" value="QOD39608.1"/>
    <property type="molecule type" value="Genomic_DNA"/>
</dbReference>
<reference evidence="1" key="1">
    <citation type="submission" date="2020-07" db="EMBL/GenBank/DDBJ databases">
        <title>Diversity of sea star-associated densoviruses and transcribed endogenized viral elements of densovirus origin.</title>
        <authorList>
            <person name="Jackson E.W."/>
            <person name="Hewson I."/>
        </authorList>
    </citation>
    <scope>NUCLEOTIDE SEQUENCE</scope>
</reference>